<dbReference type="AlphaFoldDB" id="A0A834GIM8"/>
<dbReference type="InterPro" id="IPR032861">
    <property type="entry name" value="TAXi_N"/>
</dbReference>
<dbReference type="Pfam" id="PF14541">
    <property type="entry name" value="TAXi_C"/>
    <property type="match status" value="1"/>
</dbReference>
<keyword evidence="2" id="KW-0645">Protease</keyword>
<gene>
    <name evidence="5" type="ORF">RHSIM_Rhsim08G0030700</name>
</gene>
<comment type="caution">
    <text evidence="5">The sequence shown here is derived from an EMBL/GenBank/DDBJ whole genome shotgun (WGS) entry which is preliminary data.</text>
</comment>
<dbReference type="InterPro" id="IPR032799">
    <property type="entry name" value="TAXi_C"/>
</dbReference>
<dbReference type="EMBL" id="WJXA01000008">
    <property type="protein sequence ID" value="KAF7135949.1"/>
    <property type="molecule type" value="Genomic_DNA"/>
</dbReference>
<dbReference type="InterPro" id="IPR033121">
    <property type="entry name" value="PEPTIDASE_A1"/>
</dbReference>
<evidence type="ECO:0000256" key="2">
    <source>
        <dbReference type="RuleBase" id="RU000454"/>
    </source>
</evidence>
<protein>
    <recommendedName>
        <fullName evidence="4">Peptidase A1 domain-containing protein</fullName>
    </recommendedName>
</protein>
<evidence type="ECO:0000256" key="1">
    <source>
        <dbReference type="ARBA" id="ARBA00007447"/>
    </source>
</evidence>
<dbReference type="PRINTS" id="PR00792">
    <property type="entry name" value="PEPSIN"/>
</dbReference>
<dbReference type="FunFam" id="2.40.70.10:FF:000014">
    <property type="entry name" value="Aspartyl protease family protein 1"/>
    <property type="match status" value="1"/>
</dbReference>
<accession>A0A834GIM8</accession>
<dbReference type="PANTHER" id="PTHR13683">
    <property type="entry name" value="ASPARTYL PROTEASES"/>
    <property type="match status" value="1"/>
</dbReference>
<feature type="domain" description="Peptidase A1" evidence="4">
    <location>
        <begin position="106"/>
        <end position="212"/>
    </location>
</feature>
<dbReference type="InterPro" id="IPR001461">
    <property type="entry name" value="Aspartic_peptidase_A1"/>
</dbReference>
<dbReference type="GO" id="GO:0004190">
    <property type="term" value="F:aspartic-type endopeptidase activity"/>
    <property type="evidence" value="ECO:0007669"/>
    <property type="project" value="UniProtKB-KW"/>
</dbReference>
<feature type="region of interest" description="Disordered" evidence="3">
    <location>
        <begin position="389"/>
        <end position="432"/>
    </location>
</feature>
<dbReference type="OrthoDB" id="2747330at2759"/>
<dbReference type="PROSITE" id="PS00141">
    <property type="entry name" value="ASP_PROTEASE"/>
    <property type="match status" value="2"/>
</dbReference>
<evidence type="ECO:0000256" key="3">
    <source>
        <dbReference type="SAM" id="MobiDB-lite"/>
    </source>
</evidence>
<organism evidence="5 6">
    <name type="scientific">Rhododendron simsii</name>
    <name type="common">Sims's rhododendron</name>
    <dbReference type="NCBI Taxonomy" id="118357"/>
    <lineage>
        <taxon>Eukaryota</taxon>
        <taxon>Viridiplantae</taxon>
        <taxon>Streptophyta</taxon>
        <taxon>Embryophyta</taxon>
        <taxon>Tracheophyta</taxon>
        <taxon>Spermatophyta</taxon>
        <taxon>Magnoliopsida</taxon>
        <taxon>eudicotyledons</taxon>
        <taxon>Gunneridae</taxon>
        <taxon>Pentapetalae</taxon>
        <taxon>asterids</taxon>
        <taxon>Ericales</taxon>
        <taxon>Ericaceae</taxon>
        <taxon>Ericoideae</taxon>
        <taxon>Rhodoreae</taxon>
        <taxon>Rhododendron</taxon>
    </lineage>
</organism>
<dbReference type="Gene3D" id="2.40.70.10">
    <property type="entry name" value="Acid Proteases"/>
    <property type="match status" value="2"/>
</dbReference>
<evidence type="ECO:0000259" key="4">
    <source>
        <dbReference type="PROSITE" id="PS51767"/>
    </source>
</evidence>
<dbReference type="InterPro" id="IPR001969">
    <property type="entry name" value="Aspartic_peptidase_AS"/>
</dbReference>
<dbReference type="GO" id="GO:0006508">
    <property type="term" value="P:proteolysis"/>
    <property type="evidence" value="ECO:0007669"/>
    <property type="project" value="UniProtKB-KW"/>
</dbReference>
<dbReference type="SUPFAM" id="SSF50630">
    <property type="entry name" value="Acid proteases"/>
    <property type="match status" value="1"/>
</dbReference>
<keyword evidence="2" id="KW-0378">Hydrolase</keyword>
<dbReference type="Proteomes" id="UP000626092">
    <property type="component" value="Unassembled WGS sequence"/>
</dbReference>
<keyword evidence="2" id="KW-0064">Aspartyl protease</keyword>
<name>A0A834GIM8_RHOSS</name>
<dbReference type="InterPro" id="IPR021109">
    <property type="entry name" value="Peptidase_aspartic_dom_sf"/>
</dbReference>
<sequence length="463" mass="51014">MAFYGRHSYYRFLLITTLSIILYESQSSDALGNFGFDIHHRYSDQVRRILDDDGLPEMGSVEFYAAMAHRDSLVRQRKLAATVPSDPLTFLSGNDTYRIRSLGFLHYANVSVGSPGLWFLVALDTGSNLFWLPCDCNHHCVHALVTSSGQEIDLNIYSPNKSSTSTKLLCNSTFCGQKRRCLSESNTCAYQVQYLSNGTSSTGILVEDTLHLTTDDSRLTAVDARITFGWLWLGTISPTYNVSMTQVSLGDNVTDISFGAIFDSGTSFTYLNDPAYSAISESFNSQAQEKRHPSDDRIPFEYCYDLSANQTTFNVPLLNLTMKGGKQFRVTRPIVTISIEGEGYLYCLAIIKSGDINIIGQNFMTGYRIVFDREKMVLGWESSNCYDAEKSSTSPLNPPEPSAIPPTSTVKPEARSGGGNGSPIPSPGPSSSASDFLHPYSFPCTLFLVGISFFGPYFSSSSP</sequence>
<evidence type="ECO:0000313" key="6">
    <source>
        <dbReference type="Proteomes" id="UP000626092"/>
    </source>
</evidence>
<reference evidence="5" key="1">
    <citation type="submission" date="2019-11" db="EMBL/GenBank/DDBJ databases">
        <authorList>
            <person name="Liu Y."/>
            <person name="Hou J."/>
            <person name="Li T.-Q."/>
            <person name="Guan C.-H."/>
            <person name="Wu X."/>
            <person name="Wu H.-Z."/>
            <person name="Ling F."/>
            <person name="Zhang R."/>
            <person name="Shi X.-G."/>
            <person name="Ren J.-P."/>
            <person name="Chen E.-F."/>
            <person name="Sun J.-M."/>
        </authorList>
    </citation>
    <scope>NUCLEOTIDE SEQUENCE</scope>
    <source>
        <strain evidence="5">Adult_tree_wgs_1</strain>
        <tissue evidence="5">Leaves</tissue>
    </source>
</reference>
<dbReference type="PANTHER" id="PTHR13683:SF826">
    <property type="entry name" value="ASPARTYL PROTEASE FAMILY PROTEIN 1"/>
    <property type="match status" value="1"/>
</dbReference>
<keyword evidence="6" id="KW-1185">Reference proteome</keyword>
<proteinExistence type="inferred from homology"/>
<comment type="similarity">
    <text evidence="1 2">Belongs to the peptidase A1 family.</text>
</comment>
<dbReference type="Pfam" id="PF14543">
    <property type="entry name" value="TAXi_N"/>
    <property type="match status" value="1"/>
</dbReference>
<evidence type="ECO:0000313" key="5">
    <source>
        <dbReference type="EMBL" id="KAF7135949.1"/>
    </source>
</evidence>
<dbReference type="PROSITE" id="PS51767">
    <property type="entry name" value="PEPTIDASE_A1"/>
    <property type="match status" value="2"/>
</dbReference>
<feature type="domain" description="Peptidase A1" evidence="4">
    <location>
        <begin position="240"/>
        <end position="381"/>
    </location>
</feature>